<gene>
    <name evidence="1" type="ORF">PXEA_LOCUS22525</name>
</gene>
<dbReference type="Proteomes" id="UP000784294">
    <property type="component" value="Unassembled WGS sequence"/>
</dbReference>
<reference evidence="1" key="1">
    <citation type="submission" date="2018-11" db="EMBL/GenBank/DDBJ databases">
        <authorList>
            <consortium name="Pathogen Informatics"/>
        </authorList>
    </citation>
    <scope>NUCLEOTIDE SEQUENCE</scope>
</reference>
<dbReference type="AlphaFoldDB" id="A0A3S5APX9"/>
<protein>
    <submittedName>
        <fullName evidence="1">Uncharacterized protein</fullName>
    </submittedName>
</protein>
<organism evidence="1 2">
    <name type="scientific">Protopolystoma xenopodis</name>
    <dbReference type="NCBI Taxonomy" id="117903"/>
    <lineage>
        <taxon>Eukaryota</taxon>
        <taxon>Metazoa</taxon>
        <taxon>Spiralia</taxon>
        <taxon>Lophotrochozoa</taxon>
        <taxon>Platyhelminthes</taxon>
        <taxon>Monogenea</taxon>
        <taxon>Polyopisthocotylea</taxon>
        <taxon>Polystomatidea</taxon>
        <taxon>Polystomatidae</taxon>
        <taxon>Protopolystoma</taxon>
    </lineage>
</organism>
<evidence type="ECO:0000313" key="2">
    <source>
        <dbReference type="Proteomes" id="UP000784294"/>
    </source>
</evidence>
<evidence type="ECO:0000313" key="1">
    <source>
        <dbReference type="EMBL" id="VEL29085.1"/>
    </source>
</evidence>
<sequence length="94" mass="10815">MSDCVSCCYVQSARQPFVSVWADYTSVGWGVYFILYDYLCLAVPTSGYLSIRPSIDSYALHTRGYEKTENFAYAEKKIDTLNKDREKETDSRKV</sequence>
<proteinExistence type="predicted"/>
<dbReference type="EMBL" id="CAAALY010100188">
    <property type="protein sequence ID" value="VEL29085.1"/>
    <property type="molecule type" value="Genomic_DNA"/>
</dbReference>
<name>A0A3S5APX9_9PLAT</name>
<comment type="caution">
    <text evidence="1">The sequence shown here is derived from an EMBL/GenBank/DDBJ whole genome shotgun (WGS) entry which is preliminary data.</text>
</comment>
<accession>A0A3S5APX9</accession>
<keyword evidence="2" id="KW-1185">Reference proteome</keyword>